<accession>A0A0H4W5Y9</accession>
<feature type="domain" description="Inner membrane protein YgaP-like transmembrane" evidence="2">
    <location>
        <begin position="1"/>
        <end position="67"/>
    </location>
</feature>
<sequence length="69" mass="7448">MKTNMGNTDRVIRVVMAIIFAILYFTNIIGGTMGIVLLVLAAVLLLTSLVAFCPLYALLGFSTCPAKRI</sequence>
<feature type="transmembrane region" description="Helical" evidence="1">
    <location>
        <begin position="12"/>
        <end position="29"/>
    </location>
</feature>
<dbReference type="STRING" id="1379910.TH63_09665"/>
<organism evidence="3 4">
    <name type="scientific">Rufibacter radiotolerans</name>
    <dbReference type="NCBI Taxonomy" id="1379910"/>
    <lineage>
        <taxon>Bacteria</taxon>
        <taxon>Pseudomonadati</taxon>
        <taxon>Bacteroidota</taxon>
        <taxon>Cytophagia</taxon>
        <taxon>Cytophagales</taxon>
        <taxon>Hymenobacteraceae</taxon>
        <taxon>Rufibacter</taxon>
    </lineage>
</organism>
<protein>
    <submittedName>
        <fullName evidence="3">Membrane protein</fullName>
    </submittedName>
</protein>
<dbReference type="Proteomes" id="UP000036458">
    <property type="component" value="Chromosome"/>
</dbReference>
<evidence type="ECO:0000259" key="2">
    <source>
        <dbReference type="Pfam" id="PF11127"/>
    </source>
</evidence>
<dbReference type="AlphaFoldDB" id="A0A0H4W5Y9"/>
<keyword evidence="1" id="KW-1133">Transmembrane helix</keyword>
<dbReference type="KEGG" id="ruf:TH63_09665"/>
<dbReference type="Pfam" id="PF11127">
    <property type="entry name" value="YgaP-like_TM"/>
    <property type="match status" value="1"/>
</dbReference>
<dbReference type="EMBL" id="CP010777">
    <property type="protein sequence ID" value="AKQ45851.1"/>
    <property type="molecule type" value="Genomic_DNA"/>
</dbReference>
<feature type="transmembrane region" description="Helical" evidence="1">
    <location>
        <begin position="35"/>
        <end position="59"/>
    </location>
</feature>
<evidence type="ECO:0000313" key="4">
    <source>
        <dbReference type="Proteomes" id="UP000036458"/>
    </source>
</evidence>
<evidence type="ECO:0000313" key="3">
    <source>
        <dbReference type="EMBL" id="AKQ45851.1"/>
    </source>
</evidence>
<proteinExistence type="predicted"/>
<evidence type="ECO:0000256" key="1">
    <source>
        <dbReference type="SAM" id="Phobius"/>
    </source>
</evidence>
<dbReference type="InterPro" id="IPR021309">
    <property type="entry name" value="YgaP-like_TM"/>
</dbReference>
<gene>
    <name evidence="3" type="ORF">TH63_09665</name>
</gene>
<reference evidence="3 4" key="1">
    <citation type="submission" date="2015-01" db="EMBL/GenBank/DDBJ databases">
        <title>Rufibacter sp./DG31D/ whole genome sequencing.</title>
        <authorList>
            <person name="Kim M.K."/>
            <person name="Srinivasan S."/>
            <person name="Lee J.-J."/>
        </authorList>
    </citation>
    <scope>NUCLEOTIDE SEQUENCE [LARGE SCALE GENOMIC DNA]</scope>
    <source>
        <strain evidence="3 4">DG31D</strain>
    </source>
</reference>
<keyword evidence="1" id="KW-0812">Transmembrane</keyword>
<name>A0A0H4W5Y9_9BACT</name>
<dbReference type="OrthoDB" id="9804804at2"/>
<keyword evidence="1" id="KW-0472">Membrane</keyword>
<keyword evidence="4" id="KW-1185">Reference proteome</keyword>
<dbReference type="PATRIC" id="fig|1379910.4.peg.2097"/>